<dbReference type="InParanoid" id="D7FTT7"/>
<evidence type="ECO:0000313" key="4">
    <source>
        <dbReference type="Proteomes" id="UP000002630"/>
    </source>
</evidence>
<name>D7FTT7_ECTSI</name>
<dbReference type="Gene3D" id="3.20.20.100">
    <property type="entry name" value="NADP-dependent oxidoreductase domain"/>
    <property type="match status" value="1"/>
</dbReference>
<proteinExistence type="predicted"/>
<dbReference type="PANTHER" id="PTHR43147">
    <property type="entry name" value="PROTEIN TAS"/>
    <property type="match status" value="1"/>
</dbReference>
<evidence type="ECO:0000256" key="1">
    <source>
        <dbReference type="SAM" id="MobiDB-lite"/>
    </source>
</evidence>
<feature type="compositionally biased region" description="Basic and acidic residues" evidence="1">
    <location>
        <begin position="38"/>
        <end position="47"/>
    </location>
</feature>
<dbReference type="EMBL" id="FN648439">
    <property type="protein sequence ID" value="CBJ31464.1"/>
    <property type="molecule type" value="Genomic_DNA"/>
</dbReference>
<gene>
    <name evidence="3" type="ORF">Esi_0257_0012</name>
</gene>
<dbReference type="InterPro" id="IPR036812">
    <property type="entry name" value="NAD(P)_OxRdtase_dom_sf"/>
</dbReference>
<evidence type="ECO:0000259" key="2">
    <source>
        <dbReference type="Pfam" id="PF00248"/>
    </source>
</evidence>
<dbReference type="Pfam" id="PF00248">
    <property type="entry name" value="Aldo_ket_red"/>
    <property type="match status" value="1"/>
</dbReference>
<protein>
    <recommendedName>
        <fullName evidence="2">NADP-dependent oxidoreductase domain-containing protein</fullName>
    </recommendedName>
</protein>
<evidence type="ECO:0000313" key="3">
    <source>
        <dbReference type="EMBL" id="CBJ31464.1"/>
    </source>
</evidence>
<feature type="domain" description="NADP-dependent oxidoreductase" evidence="2">
    <location>
        <begin position="90"/>
        <end position="236"/>
    </location>
</feature>
<reference evidence="3 4" key="1">
    <citation type="journal article" date="2010" name="Nature">
        <title>The Ectocarpus genome and the independent evolution of multicellularity in brown algae.</title>
        <authorList>
            <person name="Cock J.M."/>
            <person name="Sterck L."/>
            <person name="Rouze P."/>
            <person name="Scornet D."/>
            <person name="Allen A.E."/>
            <person name="Amoutzias G."/>
            <person name="Anthouard V."/>
            <person name="Artiguenave F."/>
            <person name="Aury J.M."/>
            <person name="Badger J.H."/>
            <person name="Beszteri B."/>
            <person name="Billiau K."/>
            <person name="Bonnet E."/>
            <person name="Bothwell J.H."/>
            <person name="Bowler C."/>
            <person name="Boyen C."/>
            <person name="Brownlee C."/>
            <person name="Carrano C.J."/>
            <person name="Charrier B."/>
            <person name="Cho G.Y."/>
            <person name="Coelho S.M."/>
            <person name="Collen J."/>
            <person name="Corre E."/>
            <person name="Da Silva C."/>
            <person name="Delage L."/>
            <person name="Delaroque N."/>
            <person name="Dittami S.M."/>
            <person name="Doulbeau S."/>
            <person name="Elias M."/>
            <person name="Farnham G."/>
            <person name="Gachon C.M."/>
            <person name="Gschloessl B."/>
            <person name="Heesch S."/>
            <person name="Jabbari K."/>
            <person name="Jubin C."/>
            <person name="Kawai H."/>
            <person name="Kimura K."/>
            <person name="Kloareg B."/>
            <person name="Kupper F.C."/>
            <person name="Lang D."/>
            <person name="Le Bail A."/>
            <person name="Leblanc C."/>
            <person name="Lerouge P."/>
            <person name="Lohr M."/>
            <person name="Lopez P.J."/>
            <person name="Martens C."/>
            <person name="Maumus F."/>
            <person name="Michel G."/>
            <person name="Miranda-Saavedra D."/>
            <person name="Morales J."/>
            <person name="Moreau H."/>
            <person name="Motomura T."/>
            <person name="Nagasato C."/>
            <person name="Napoli C.A."/>
            <person name="Nelson D.R."/>
            <person name="Nyvall-Collen P."/>
            <person name="Peters A.F."/>
            <person name="Pommier C."/>
            <person name="Potin P."/>
            <person name="Poulain J."/>
            <person name="Quesneville H."/>
            <person name="Read B."/>
            <person name="Rensing S.A."/>
            <person name="Ritter A."/>
            <person name="Rousvoal S."/>
            <person name="Samanta M."/>
            <person name="Samson G."/>
            <person name="Schroeder D.C."/>
            <person name="Segurens B."/>
            <person name="Strittmatter M."/>
            <person name="Tonon T."/>
            <person name="Tregear J.W."/>
            <person name="Valentin K."/>
            <person name="von Dassow P."/>
            <person name="Yamagishi T."/>
            <person name="Van de Peer Y."/>
            <person name="Wincker P."/>
        </authorList>
    </citation>
    <scope>NUCLEOTIDE SEQUENCE [LARGE SCALE GENOMIC DNA]</scope>
    <source>
        <strain evidence="4">Ec32 / CCAP1310/4</strain>
    </source>
</reference>
<keyword evidence="4" id="KW-1185">Reference proteome</keyword>
<dbReference type="EMBL" id="FN649730">
    <property type="protein sequence ID" value="CBJ31464.1"/>
    <property type="molecule type" value="Genomic_DNA"/>
</dbReference>
<dbReference type="STRING" id="2880.D7FTT7"/>
<dbReference type="SUPFAM" id="SSF51430">
    <property type="entry name" value="NAD(P)-linked oxidoreductase"/>
    <property type="match status" value="1"/>
</dbReference>
<dbReference type="AlphaFoldDB" id="D7FTT7"/>
<dbReference type="OrthoDB" id="686384at2759"/>
<feature type="region of interest" description="Disordered" evidence="1">
    <location>
        <begin position="21"/>
        <end position="47"/>
    </location>
</feature>
<dbReference type="PANTHER" id="PTHR43147:SF2">
    <property type="entry name" value="NADP-DEPENDENT OXIDOREDUCTASE DOMAIN-CONTAINING PROTEIN"/>
    <property type="match status" value="1"/>
</dbReference>
<dbReference type="eggNOG" id="KOG1575">
    <property type="taxonomic scope" value="Eukaryota"/>
</dbReference>
<dbReference type="Proteomes" id="UP000002630">
    <property type="component" value="Linkage Group LG05"/>
</dbReference>
<organism evidence="3 4">
    <name type="scientific">Ectocarpus siliculosus</name>
    <name type="common">Brown alga</name>
    <name type="synonym">Conferva siliculosa</name>
    <dbReference type="NCBI Taxonomy" id="2880"/>
    <lineage>
        <taxon>Eukaryota</taxon>
        <taxon>Sar</taxon>
        <taxon>Stramenopiles</taxon>
        <taxon>Ochrophyta</taxon>
        <taxon>PX clade</taxon>
        <taxon>Phaeophyceae</taxon>
        <taxon>Ectocarpales</taxon>
        <taxon>Ectocarpaceae</taxon>
        <taxon>Ectocarpus</taxon>
    </lineage>
</organism>
<accession>D7FTT7</accession>
<sequence>MGAAGAYCFASSVRHINTPRRGGALQVAPRPRGTIGDIARRDRDRSEEVLREAQQQEEARQHGSDPMKVSLGSGGLHVCRVINGLCQGPLDDTSGDPTDALRSMDRLAEMGLTTFMLGNGAGGGRALAESRAGSYLKSAAGSASGEQEVRFLNTLRLRRGVPVTRKSVKSALELSLRRMGVERLDLVQLCWRDFEDRYFLDALYYLEELEWVSNVGVCGFPGEPLALAAKNGFTVVSNLCREQGVALIASGASLGGFAAEEWLYRPPPSVSNEEELLLASRQALSDILAWGRSNGNARLDGDPWALYQNRLLPELQAVARKHGGGISPADVATAFHLYRRPVPPFGSSRTDPGTASETQAVNSAAAVSLPVRVNSAGSVSARRAAEADEDRVAGRRGAELANALDPEDIQRIAAAVGAGSEREAIEVGGAVGWEDEQLLGGAEGEEEGALWAEQGVGLEGPTIFL</sequence>
<dbReference type="InterPro" id="IPR023210">
    <property type="entry name" value="NADP_OxRdtase_dom"/>
</dbReference>